<feature type="transmembrane region" description="Helical" evidence="5">
    <location>
        <begin position="361"/>
        <end position="378"/>
    </location>
</feature>
<feature type="transmembrane region" description="Helical" evidence="5">
    <location>
        <begin position="20"/>
        <end position="42"/>
    </location>
</feature>
<comment type="subcellular location">
    <subcellularLocation>
        <location evidence="1">Membrane</location>
        <topology evidence="1">Multi-pass membrane protein</topology>
    </subcellularLocation>
</comment>
<dbReference type="PANTHER" id="PTHR37422">
    <property type="entry name" value="TEICHURONIC ACID BIOSYNTHESIS PROTEIN TUAE"/>
    <property type="match status" value="1"/>
</dbReference>
<sequence>MNNLSFIIYELFLVSWFLHLTARIPALAACRFDLVLVAILFTMKIIKIDVNKHKIVIDCKNKLNNLIIAILLITPFSQWPGSVIYRGIPNFVKAVVFFYFTIWFVDTKKKFYIFLTTFVACQSFRFLEPLYLHVTQGYWGSKASMGNWEYMDRLSGAPFDVINPNGLAFVIITIVPFLICNYKLNLYTRIFAIALVPPALYTLMLTGSRSGVVSLFFMTLYIIYKSNRKWIWIVGVVGVLYILAALINESQKDRYRSVFDPTAKNSVTAEGRIQGITKDFKVGLRRPFFGHGLGTSLEANANYGSYAKPSHNLYTEIFQELGIVGLVMFLLFLKSVFKVLLKPLSTANDEEAKDLALIKDALSALAVTTLLFSFASYGLSSYEWYFIAGCVGTIMILTGKAGVNPRANQLII</sequence>
<accession>A0ABX8JF74</accession>
<keyword evidence="4 5" id="KW-0472">Membrane</keyword>
<dbReference type="Proteomes" id="UP000683493">
    <property type="component" value="Chromosome"/>
</dbReference>
<protein>
    <submittedName>
        <fullName evidence="7">O-antigen ligase family protein</fullName>
    </submittedName>
</protein>
<evidence type="ECO:0000256" key="4">
    <source>
        <dbReference type="ARBA" id="ARBA00023136"/>
    </source>
</evidence>
<name>A0ABX8JF74_9BACT</name>
<dbReference type="InterPro" id="IPR007016">
    <property type="entry name" value="O-antigen_ligase-rel_domated"/>
</dbReference>
<feature type="transmembrane region" description="Helical" evidence="5">
    <location>
        <begin position="161"/>
        <end position="179"/>
    </location>
</feature>
<evidence type="ECO:0000259" key="6">
    <source>
        <dbReference type="Pfam" id="PF04932"/>
    </source>
</evidence>
<gene>
    <name evidence="7" type="ORF">KP005_10585</name>
</gene>
<dbReference type="InterPro" id="IPR051533">
    <property type="entry name" value="WaaL-like"/>
</dbReference>
<feature type="domain" description="O-antigen ligase-related" evidence="6">
    <location>
        <begin position="199"/>
        <end position="330"/>
    </location>
</feature>
<feature type="transmembrane region" description="Helical" evidence="5">
    <location>
        <begin position="230"/>
        <end position="247"/>
    </location>
</feature>
<feature type="transmembrane region" description="Helical" evidence="5">
    <location>
        <begin position="199"/>
        <end position="223"/>
    </location>
</feature>
<keyword evidence="3 5" id="KW-1133">Transmembrane helix</keyword>
<keyword evidence="2 5" id="KW-0812">Transmembrane</keyword>
<evidence type="ECO:0000313" key="8">
    <source>
        <dbReference type="Proteomes" id="UP000683493"/>
    </source>
</evidence>
<keyword evidence="7" id="KW-0436">Ligase</keyword>
<feature type="transmembrane region" description="Helical" evidence="5">
    <location>
        <begin position="87"/>
        <end position="105"/>
    </location>
</feature>
<dbReference type="EMBL" id="CP076724">
    <property type="protein sequence ID" value="QWV95842.1"/>
    <property type="molecule type" value="Genomic_DNA"/>
</dbReference>
<dbReference type="PANTHER" id="PTHR37422:SF13">
    <property type="entry name" value="LIPOPOLYSACCHARIDE BIOSYNTHESIS PROTEIN PA4999-RELATED"/>
    <property type="match status" value="1"/>
</dbReference>
<feature type="transmembrane region" description="Helical" evidence="5">
    <location>
        <begin position="63"/>
        <end position="81"/>
    </location>
</feature>
<feature type="transmembrane region" description="Helical" evidence="5">
    <location>
        <begin position="384"/>
        <end position="403"/>
    </location>
</feature>
<organism evidence="7 8">
    <name type="scientific">Geomonas diazotrophica</name>
    <dbReference type="NCBI Taxonomy" id="2843197"/>
    <lineage>
        <taxon>Bacteria</taxon>
        <taxon>Pseudomonadati</taxon>
        <taxon>Thermodesulfobacteriota</taxon>
        <taxon>Desulfuromonadia</taxon>
        <taxon>Geobacterales</taxon>
        <taxon>Geobacteraceae</taxon>
        <taxon>Geomonas</taxon>
    </lineage>
</organism>
<dbReference type="GO" id="GO:0016874">
    <property type="term" value="F:ligase activity"/>
    <property type="evidence" value="ECO:0007669"/>
    <property type="project" value="UniProtKB-KW"/>
</dbReference>
<evidence type="ECO:0000256" key="5">
    <source>
        <dbReference type="SAM" id="Phobius"/>
    </source>
</evidence>
<evidence type="ECO:0000256" key="1">
    <source>
        <dbReference type="ARBA" id="ARBA00004141"/>
    </source>
</evidence>
<dbReference type="Pfam" id="PF04932">
    <property type="entry name" value="Wzy_C"/>
    <property type="match status" value="1"/>
</dbReference>
<keyword evidence="8" id="KW-1185">Reference proteome</keyword>
<reference evidence="7 8" key="1">
    <citation type="submission" date="2021-06" db="EMBL/GenBank/DDBJ databases">
        <title>Gemonas diversity in paddy soil.</title>
        <authorList>
            <person name="Liu G."/>
        </authorList>
    </citation>
    <scope>NUCLEOTIDE SEQUENCE [LARGE SCALE GENOMIC DNA]</scope>
    <source>
        <strain evidence="7 8">RG29</strain>
    </source>
</reference>
<evidence type="ECO:0000256" key="3">
    <source>
        <dbReference type="ARBA" id="ARBA00022989"/>
    </source>
</evidence>
<feature type="transmembrane region" description="Helical" evidence="5">
    <location>
        <begin position="321"/>
        <end position="341"/>
    </location>
</feature>
<proteinExistence type="predicted"/>
<evidence type="ECO:0000313" key="7">
    <source>
        <dbReference type="EMBL" id="QWV95842.1"/>
    </source>
</evidence>
<evidence type="ECO:0000256" key="2">
    <source>
        <dbReference type="ARBA" id="ARBA00022692"/>
    </source>
</evidence>